<dbReference type="Gene3D" id="1.20.1250.20">
    <property type="entry name" value="MFS general substrate transporter like domains"/>
    <property type="match status" value="1"/>
</dbReference>
<keyword evidence="5 7" id="KW-0472">Membrane</keyword>
<feature type="transmembrane region" description="Helical" evidence="7">
    <location>
        <begin position="353"/>
        <end position="373"/>
    </location>
</feature>
<reference evidence="8 9" key="1">
    <citation type="submission" date="2020-11" db="EMBL/GenBank/DDBJ databases">
        <authorList>
            <person name="Wallbank WR R."/>
            <person name="Pardo Diaz C."/>
            <person name="Kozak K."/>
            <person name="Martin S."/>
            <person name="Jiggins C."/>
            <person name="Moest M."/>
            <person name="Warren A I."/>
            <person name="Generalovic N T."/>
            <person name="Byers J.R.P. K."/>
            <person name="Montejo-Kovacevich G."/>
            <person name="Yen C E."/>
        </authorList>
    </citation>
    <scope>NUCLEOTIDE SEQUENCE [LARGE SCALE GENOMIC DNA]</scope>
</reference>
<name>A0A7R8UX22_HERIL</name>
<dbReference type="InParanoid" id="A0A7R8UX22"/>
<dbReference type="GO" id="GO:0008506">
    <property type="term" value="F:sucrose:proton symporter activity"/>
    <property type="evidence" value="ECO:0007669"/>
    <property type="project" value="TreeGrafter"/>
</dbReference>
<feature type="transmembrane region" description="Helical" evidence="7">
    <location>
        <begin position="97"/>
        <end position="116"/>
    </location>
</feature>
<evidence type="ECO:0000256" key="6">
    <source>
        <dbReference type="ARBA" id="ARBA00038193"/>
    </source>
</evidence>
<feature type="transmembrane region" description="Helical" evidence="7">
    <location>
        <begin position="65"/>
        <end position="85"/>
    </location>
</feature>
<keyword evidence="2" id="KW-0813">Transport</keyword>
<proteinExistence type="inferred from homology"/>
<protein>
    <recommendedName>
        <fullName evidence="10">Proton-associated sugar transporter A</fullName>
    </recommendedName>
</protein>
<evidence type="ECO:0000256" key="4">
    <source>
        <dbReference type="ARBA" id="ARBA00022989"/>
    </source>
</evidence>
<evidence type="ECO:0000256" key="5">
    <source>
        <dbReference type="ARBA" id="ARBA00023136"/>
    </source>
</evidence>
<feature type="transmembrane region" description="Helical" evidence="7">
    <location>
        <begin position="237"/>
        <end position="257"/>
    </location>
</feature>
<comment type="similarity">
    <text evidence="6">Belongs to the glycoside-pentoside-hexuronide (GPH) cation symporter transporter (TC 2.A.2) family.</text>
</comment>
<sequence>MLQIRENHARQQRKDYSHVFRPKSYLDFIRLSCIVVAIELAYSAETAFVSPILLQIGVDHKHMTMVWGLSPLLGFFISPILGSLSDRCRSNLGRRRPLLIALSTGIMMGLVLVPYGKIVGGLLGDRGMSSESPDAGTTNTTLTNLKQTELAEPSISNHVYGFVFTILGTILLDFNADTCQTPSRAYLLDVCIPSDHVKAMSTFSVMAGLGGTFGYSIGGIDWNSTQIGLFLGGNYQTVFAIVLVVFIICFLITVTSFREIPLDLIESDQLLRPLSRTTIQKEIQNRKNIYCIKEATSMELKLTTMKLSNGNQAKNGDCNHVTLKITSGDEIEEKVTLRTYLKSIIFMPKSIRVLSLTNLLCHMAHLSYCLYFTDFVGEAVFGGDPSAPEGTFKAALYNEGVRFGCYGLSVYAFSCSVYSSLMERLISWTSTKTVYFGSILIFASGMLALAVWPTKPGVLIFSMCAGVIYSCLFTMPFILIAKYHSQGCFKMDPQENAPLKQSRGLGTDIAIISSMVFVGQLIVSLSMGSLITALGSTSATLYAASGAGILAALSALNVLYLD</sequence>
<dbReference type="OrthoDB" id="28755at2759"/>
<feature type="transmembrane region" description="Helical" evidence="7">
    <location>
        <begin position="28"/>
        <end position="53"/>
    </location>
</feature>
<organism evidence="8 9">
    <name type="scientific">Hermetia illucens</name>
    <name type="common">Black soldier fly</name>
    <dbReference type="NCBI Taxonomy" id="343691"/>
    <lineage>
        <taxon>Eukaryota</taxon>
        <taxon>Metazoa</taxon>
        <taxon>Ecdysozoa</taxon>
        <taxon>Arthropoda</taxon>
        <taxon>Hexapoda</taxon>
        <taxon>Insecta</taxon>
        <taxon>Pterygota</taxon>
        <taxon>Neoptera</taxon>
        <taxon>Endopterygota</taxon>
        <taxon>Diptera</taxon>
        <taxon>Brachycera</taxon>
        <taxon>Stratiomyomorpha</taxon>
        <taxon>Stratiomyidae</taxon>
        <taxon>Hermetiinae</taxon>
        <taxon>Hermetia</taxon>
    </lineage>
</organism>
<dbReference type="Proteomes" id="UP000594454">
    <property type="component" value="Chromosome 4"/>
</dbReference>
<feature type="transmembrane region" description="Helical" evidence="7">
    <location>
        <begin position="458"/>
        <end position="481"/>
    </location>
</feature>
<evidence type="ECO:0000313" key="9">
    <source>
        <dbReference type="Proteomes" id="UP000594454"/>
    </source>
</evidence>
<feature type="transmembrane region" description="Helical" evidence="7">
    <location>
        <begin position="541"/>
        <end position="561"/>
    </location>
</feature>
<feature type="transmembrane region" description="Helical" evidence="7">
    <location>
        <begin position="509"/>
        <end position="535"/>
    </location>
</feature>
<feature type="transmembrane region" description="Helical" evidence="7">
    <location>
        <begin position="197"/>
        <end position="217"/>
    </location>
</feature>
<evidence type="ECO:0000256" key="2">
    <source>
        <dbReference type="ARBA" id="ARBA00022448"/>
    </source>
</evidence>
<dbReference type="CDD" id="cd17313">
    <property type="entry name" value="MFS_SLC45_SUC"/>
    <property type="match status" value="1"/>
</dbReference>
<feature type="transmembrane region" description="Helical" evidence="7">
    <location>
        <begin position="401"/>
        <end position="421"/>
    </location>
</feature>
<dbReference type="Pfam" id="PF07690">
    <property type="entry name" value="MFS_1"/>
    <property type="match status" value="1"/>
</dbReference>
<keyword evidence="3 7" id="KW-0812">Transmembrane</keyword>
<keyword evidence="9" id="KW-1185">Reference proteome</keyword>
<evidence type="ECO:0008006" key="10">
    <source>
        <dbReference type="Google" id="ProtNLM"/>
    </source>
</evidence>
<evidence type="ECO:0000256" key="1">
    <source>
        <dbReference type="ARBA" id="ARBA00004141"/>
    </source>
</evidence>
<dbReference type="AlphaFoldDB" id="A0A7R8UX22"/>
<accession>A0A7R8UX22</accession>
<dbReference type="InterPro" id="IPR036259">
    <property type="entry name" value="MFS_trans_sf"/>
</dbReference>
<evidence type="ECO:0000313" key="8">
    <source>
        <dbReference type="EMBL" id="CAD7088687.1"/>
    </source>
</evidence>
<dbReference type="FunCoup" id="A0A7R8UX22">
    <property type="interactions" value="14"/>
</dbReference>
<evidence type="ECO:0000256" key="3">
    <source>
        <dbReference type="ARBA" id="ARBA00022692"/>
    </source>
</evidence>
<dbReference type="PANTHER" id="PTHR19432">
    <property type="entry name" value="SUGAR TRANSPORTER"/>
    <property type="match status" value="1"/>
</dbReference>
<comment type="subcellular location">
    <subcellularLocation>
        <location evidence="1">Membrane</location>
        <topology evidence="1">Multi-pass membrane protein</topology>
    </subcellularLocation>
</comment>
<feature type="transmembrane region" description="Helical" evidence="7">
    <location>
        <begin position="159"/>
        <end position="176"/>
    </location>
</feature>
<dbReference type="EMBL" id="LR899012">
    <property type="protein sequence ID" value="CAD7088687.1"/>
    <property type="molecule type" value="Genomic_DNA"/>
</dbReference>
<evidence type="ECO:0000256" key="7">
    <source>
        <dbReference type="SAM" id="Phobius"/>
    </source>
</evidence>
<feature type="transmembrane region" description="Helical" evidence="7">
    <location>
        <begin position="433"/>
        <end position="452"/>
    </location>
</feature>
<dbReference type="InterPro" id="IPR011701">
    <property type="entry name" value="MFS"/>
</dbReference>
<keyword evidence="4 7" id="KW-1133">Transmembrane helix</keyword>
<dbReference type="SUPFAM" id="SSF103473">
    <property type="entry name" value="MFS general substrate transporter"/>
    <property type="match status" value="1"/>
</dbReference>
<dbReference type="GO" id="GO:0016020">
    <property type="term" value="C:membrane"/>
    <property type="evidence" value="ECO:0007669"/>
    <property type="project" value="UniProtKB-SubCell"/>
</dbReference>
<gene>
    <name evidence="8" type="ORF">HERILL_LOCUS11289</name>
</gene>
<dbReference type="PANTHER" id="PTHR19432:SF35">
    <property type="entry name" value="SOLUTE CARRIER FAMILY 45 MEMBER 3 ISOFORM X1"/>
    <property type="match status" value="1"/>
</dbReference>